<reference evidence="16 17" key="1">
    <citation type="journal article" date="2018" name="Science">
        <title>The opium poppy genome and morphinan production.</title>
        <authorList>
            <person name="Guo L."/>
            <person name="Winzer T."/>
            <person name="Yang X."/>
            <person name="Li Y."/>
            <person name="Ning Z."/>
            <person name="He Z."/>
            <person name="Teodor R."/>
            <person name="Lu Y."/>
            <person name="Bowser T.A."/>
            <person name="Graham I.A."/>
            <person name="Ye K."/>
        </authorList>
    </citation>
    <scope>NUCLEOTIDE SEQUENCE [LARGE SCALE GENOMIC DNA]</scope>
    <source>
        <strain evidence="17">cv. HN1</strain>
        <tissue evidence="16">Leaves</tissue>
    </source>
</reference>
<proteinExistence type="inferred from homology"/>
<feature type="active site" description="Charge relay system" evidence="9 10">
    <location>
        <position position="162"/>
    </location>
</feature>
<keyword evidence="5 12" id="KW-0732">Signal</keyword>
<evidence type="ECO:0000256" key="5">
    <source>
        <dbReference type="ARBA" id="ARBA00022729"/>
    </source>
</evidence>
<dbReference type="Gramene" id="RZC55787">
    <property type="protein sequence ID" value="RZC55787"/>
    <property type="gene ID" value="C5167_014647"/>
</dbReference>
<dbReference type="InterPro" id="IPR045051">
    <property type="entry name" value="SBT"/>
</dbReference>
<dbReference type="PROSITE" id="PS00138">
    <property type="entry name" value="SUBTILASE_SER"/>
    <property type="match status" value="1"/>
</dbReference>
<evidence type="ECO:0000259" key="14">
    <source>
        <dbReference type="Pfam" id="PF05922"/>
    </source>
</evidence>
<dbReference type="Gene3D" id="3.30.70.80">
    <property type="entry name" value="Peptidase S8 propeptide/proteinase inhibitor I9"/>
    <property type="match status" value="1"/>
</dbReference>
<evidence type="ECO:0000256" key="12">
    <source>
        <dbReference type="SAM" id="SignalP"/>
    </source>
</evidence>
<evidence type="ECO:0000259" key="13">
    <source>
        <dbReference type="Pfam" id="PF00082"/>
    </source>
</evidence>
<keyword evidence="8" id="KW-0325">Glycoprotein</keyword>
<feature type="signal peptide" evidence="12">
    <location>
        <begin position="1"/>
        <end position="27"/>
    </location>
</feature>
<dbReference type="OrthoDB" id="206201at2759"/>
<dbReference type="InterPro" id="IPR034197">
    <property type="entry name" value="Peptidases_S8_3"/>
</dbReference>
<dbReference type="OMA" id="GYEANNG"/>
<evidence type="ECO:0000256" key="8">
    <source>
        <dbReference type="ARBA" id="ARBA00023180"/>
    </source>
</evidence>
<evidence type="ECO:0000256" key="10">
    <source>
        <dbReference type="PROSITE-ProRule" id="PRU01240"/>
    </source>
</evidence>
<dbReference type="Proteomes" id="UP000316621">
    <property type="component" value="Chromosome 3"/>
</dbReference>
<dbReference type="FunFam" id="3.40.50.200:FF:000006">
    <property type="entry name" value="Subtilisin-like protease SBT1.5"/>
    <property type="match status" value="1"/>
</dbReference>
<keyword evidence="3" id="KW-0964">Secreted</keyword>
<dbReference type="InterPro" id="IPR015500">
    <property type="entry name" value="Peptidase_S8_subtilisin-rel"/>
</dbReference>
<gene>
    <name evidence="16" type="ORF">C5167_014647</name>
</gene>
<dbReference type="InterPro" id="IPR023828">
    <property type="entry name" value="Peptidase_S8_Ser-AS"/>
</dbReference>
<feature type="domain" description="Inhibitor I9" evidence="14">
    <location>
        <begin position="42"/>
        <end position="130"/>
    </location>
</feature>
<comment type="subcellular location">
    <subcellularLocation>
        <location evidence="1">Secreted</location>
    </subcellularLocation>
</comment>
<sequence length="747" mass="80464">MWRMKTSLFWRVSVLLVFTALIIPSYSQDQLSDHDHEQLKTFIVFVSKSDNPSVFSSHLDWYSATLESLSPSPISSVSSDHYESPSREIMYSYDHVAHGFAARLTPSQASHLESLPGILSVIPDSFVEPHTTHSPQFLGLNDGYGLLPNSSYGEDVIIGVFDGGIWPEHQSFNDFGLTPVPKRWKGTCQTGPDFPSCNRKLIGAQAFYKGIEAHLGHRFDADGSKDSRSPRDTSGHGTHCAATAAGSPVMNAGFHNYSVGEAKGVATKARIAAYKVMWKGGGVTSDSLAGYEQAVKDGVDVMSISLGDGYGTPYHRSPIAIGTFGSMEKGIVVSLAAGNNGAKGPKIVGNSAPWMLTVGGSTIDRESRADVILGDGQIIPGVSLYYGYPIPYNTTYLEIVYIQKSDGSSNKCLPGSLSATQVAGKIVVCNADLKNPAVKKASVVREARGVGMIHVQTIDQFEALGARNYPIPATEVTKSFGLRIITYITSNRKYDNKPTAKIMFRGTVTGSFSLSPAPKVATFSSTGPNPLIPEILKPDVIAPGVNILAARSGSDAEFVMMSGTSMACPHVSGLAALLRNAFPKWSPAAIKSALMTTAYTVYSSGKYITVINKTAGVNGKISTPFQHGSVHVDPNKALNPGLVYDITPSDYEAFLCTIGHNKRQIKHFVKDREVDCDFVRLSTVGDLNYPSFSVVFESAEKSQTMKYKRVVTNVGISADAIYKLKIRSQTPYVKISVSPTNSCSVRV</sequence>
<evidence type="ECO:0000256" key="6">
    <source>
        <dbReference type="ARBA" id="ARBA00022801"/>
    </source>
</evidence>
<dbReference type="AlphaFoldDB" id="A0A4Y7J4Q5"/>
<evidence type="ECO:0000313" key="16">
    <source>
        <dbReference type="EMBL" id="RZC55787.1"/>
    </source>
</evidence>
<dbReference type="Pfam" id="PF05922">
    <property type="entry name" value="Inhibitor_I9"/>
    <property type="match status" value="1"/>
</dbReference>
<feature type="compositionally biased region" description="Basic and acidic residues" evidence="11">
    <location>
        <begin position="219"/>
        <end position="234"/>
    </location>
</feature>
<protein>
    <submittedName>
        <fullName evidence="16">Uncharacterized protein</fullName>
    </submittedName>
</protein>
<dbReference type="GO" id="GO:0006508">
    <property type="term" value="P:proteolysis"/>
    <property type="evidence" value="ECO:0007669"/>
    <property type="project" value="UniProtKB-KW"/>
</dbReference>
<evidence type="ECO:0000259" key="15">
    <source>
        <dbReference type="Pfam" id="PF17766"/>
    </source>
</evidence>
<feature type="active site" description="Charge relay system" evidence="9 10">
    <location>
        <position position="236"/>
    </location>
</feature>
<dbReference type="Pfam" id="PF00082">
    <property type="entry name" value="Peptidase_S8"/>
    <property type="match status" value="1"/>
</dbReference>
<evidence type="ECO:0000256" key="11">
    <source>
        <dbReference type="SAM" id="MobiDB-lite"/>
    </source>
</evidence>
<dbReference type="InterPro" id="IPR000209">
    <property type="entry name" value="Peptidase_S8/S53_dom"/>
</dbReference>
<dbReference type="SUPFAM" id="SSF52743">
    <property type="entry name" value="Subtilisin-like"/>
    <property type="match status" value="1"/>
</dbReference>
<accession>A0A4Y7J4Q5</accession>
<comment type="similarity">
    <text evidence="2 10">Belongs to the peptidase S8 family.</text>
</comment>
<dbReference type="Gene3D" id="3.50.30.30">
    <property type="match status" value="1"/>
</dbReference>
<evidence type="ECO:0000256" key="1">
    <source>
        <dbReference type="ARBA" id="ARBA00004613"/>
    </source>
</evidence>
<feature type="domain" description="Subtilisin-like protease fibronectin type-III" evidence="15">
    <location>
        <begin position="686"/>
        <end position="740"/>
    </location>
</feature>
<keyword evidence="6 10" id="KW-0378">Hydrolase</keyword>
<dbReference type="Pfam" id="PF17766">
    <property type="entry name" value="fn3_6"/>
    <property type="match status" value="1"/>
</dbReference>
<evidence type="ECO:0000256" key="2">
    <source>
        <dbReference type="ARBA" id="ARBA00011073"/>
    </source>
</evidence>
<dbReference type="CDD" id="cd02120">
    <property type="entry name" value="PA_subtilisin_like"/>
    <property type="match status" value="1"/>
</dbReference>
<name>A0A4Y7J4Q5_PAPSO</name>
<dbReference type="PROSITE" id="PS51892">
    <property type="entry name" value="SUBTILASE"/>
    <property type="match status" value="1"/>
</dbReference>
<dbReference type="PRINTS" id="PR00723">
    <property type="entry name" value="SUBTILISIN"/>
</dbReference>
<feature type="active site" description="Charge relay system" evidence="9 10">
    <location>
        <position position="565"/>
    </location>
</feature>
<feature type="chain" id="PRO_5021273522" evidence="12">
    <location>
        <begin position="28"/>
        <end position="747"/>
    </location>
</feature>
<dbReference type="InterPro" id="IPR010259">
    <property type="entry name" value="S8pro/Inhibitor_I9"/>
</dbReference>
<dbReference type="InterPro" id="IPR041469">
    <property type="entry name" value="Subtilisin-like_FN3"/>
</dbReference>
<evidence type="ECO:0000256" key="4">
    <source>
        <dbReference type="ARBA" id="ARBA00022670"/>
    </source>
</evidence>
<evidence type="ECO:0000256" key="3">
    <source>
        <dbReference type="ARBA" id="ARBA00022525"/>
    </source>
</evidence>
<feature type="region of interest" description="Disordered" evidence="11">
    <location>
        <begin position="219"/>
        <end position="241"/>
    </location>
</feature>
<dbReference type="EMBL" id="CM010717">
    <property type="protein sequence ID" value="RZC55787.1"/>
    <property type="molecule type" value="Genomic_DNA"/>
</dbReference>
<dbReference type="FunFam" id="3.30.70.80:FF:000003">
    <property type="entry name" value="Subtilisin-like protease SBT1.9"/>
    <property type="match status" value="1"/>
</dbReference>
<dbReference type="CDD" id="cd04852">
    <property type="entry name" value="Peptidases_S8_3"/>
    <property type="match status" value="1"/>
</dbReference>
<dbReference type="PANTHER" id="PTHR10795">
    <property type="entry name" value="PROPROTEIN CONVERTASE SUBTILISIN/KEXIN"/>
    <property type="match status" value="1"/>
</dbReference>
<evidence type="ECO:0000256" key="7">
    <source>
        <dbReference type="ARBA" id="ARBA00022825"/>
    </source>
</evidence>
<keyword evidence="4 10" id="KW-0645">Protease</keyword>
<dbReference type="InterPro" id="IPR037045">
    <property type="entry name" value="S8pro/Inhibitor_I9_sf"/>
</dbReference>
<keyword evidence="17" id="KW-1185">Reference proteome</keyword>
<feature type="domain" description="Peptidase S8/S53" evidence="13">
    <location>
        <begin position="153"/>
        <end position="603"/>
    </location>
</feature>
<organism evidence="16 17">
    <name type="scientific">Papaver somniferum</name>
    <name type="common">Opium poppy</name>
    <dbReference type="NCBI Taxonomy" id="3469"/>
    <lineage>
        <taxon>Eukaryota</taxon>
        <taxon>Viridiplantae</taxon>
        <taxon>Streptophyta</taxon>
        <taxon>Embryophyta</taxon>
        <taxon>Tracheophyta</taxon>
        <taxon>Spermatophyta</taxon>
        <taxon>Magnoliopsida</taxon>
        <taxon>Ranunculales</taxon>
        <taxon>Papaveraceae</taxon>
        <taxon>Papaveroideae</taxon>
        <taxon>Papaver</taxon>
    </lineage>
</organism>
<dbReference type="Gene3D" id="3.40.50.200">
    <property type="entry name" value="Peptidase S8/S53 domain"/>
    <property type="match status" value="1"/>
</dbReference>
<dbReference type="Gene3D" id="2.60.40.2310">
    <property type="match status" value="1"/>
</dbReference>
<dbReference type="InterPro" id="IPR036852">
    <property type="entry name" value="Peptidase_S8/S53_dom_sf"/>
</dbReference>
<dbReference type="GO" id="GO:0004252">
    <property type="term" value="F:serine-type endopeptidase activity"/>
    <property type="evidence" value="ECO:0007669"/>
    <property type="project" value="UniProtKB-UniRule"/>
</dbReference>
<evidence type="ECO:0000313" key="17">
    <source>
        <dbReference type="Proteomes" id="UP000316621"/>
    </source>
</evidence>
<keyword evidence="7 10" id="KW-0720">Serine protease</keyword>
<evidence type="ECO:0000256" key="9">
    <source>
        <dbReference type="PIRSR" id="PIRSR615500-1"/>
    </source>
</evidence>
<dbReference type="GO" id="GO:0005576">
    <property type="term" value="C:extracellular region"/>
    <property type="evidence" value="ECO:0007669"/>
    <property type="project" value="UniProtKB-SubCell"/>
</dbReference>